<keyword evidence="3" id="KW-1185">Reference proteome</keyword>
<dbReference type="Proteomes" id="UP001159363">
    <property type="component" value="Chromosome 12"/>
</dbReference>
<accession>A0ABQ9GFN4</accession>
<organism evidence="2 3">
    <name type="scientific">Dryococelus australis</name>
    <dbReference type="NCBI Taxonomy" id="614101"/>
    <lineage>
        <taxon>Eukaryota</taxon>
        <taxon>Metazoa</taxon>
        <taxon>Ecdysozoa</taxon>
        <taxon>Arthropoda</taxon>
        <taxon>Hexapoda</taxon>
        <taxon>Insecta</taxon>
        <taxon>Pterygota</taxon>
        <taxon>Neoptera</taxon>
        <taxon>Polyneoptera</taxon>
        <taxon>Phasmatodea</taxon>
        <taxon>Verophasmatodea</taxon>
        <taxon>Anareolatae</taxon>
        <taxon>Phasmatidae</taxon>
        <taxon>Eurycanthinae</taxon>
        <taxon>Dryococelus</taxon>
    </lineage>
</organism>
<comment type="caution">
    <text evidence="2">The sequence shown here is derived from an EMBL/GenBank/DDBJ whole genome shotgun (WGS) entry which is preliminary data.</text>
</comment>
<feature type="region of interest" description="Disordered" evidence="1">
    <location>
        <begin position="1"/>
        <end position="21"/>
    </location>
</feature>
<dbReference type="EMBL" id="JARBHB010000013">
    <property type="protein sequence ID" value="KAJ8870238.1"/>
    <property type="molecule type" value="Genomic_DNA"/>
</dbReference>
<proteinExistence type="predicted"/>
<gene>
    <name evidence="2" type="ORF">PR048_029258</name>
</gene>
<evidence type="ECO:0000313" key="2">
    <source>
        <dbReference type="EMBL" id="KAJ8870238.1"/>
    </source>
</evidence>
<protein>
    <submittedName>
        <fullName evidence="2">Uncharacterized protein</fullName>
    </submittedName>
</protein>
<evidence type="ECO:0000256" key="1">
    <source>
        <dbReference type="SAM" id="MobiDB-lite"/>
    </source>
</evidence>
<evidence type="ECO:0000313" key="3">
    <source>
        <dbReference type="Proteomes" id="UP001159363"/>
    </source>
</evidence>
<name>A0ABQ9GFN4_9NEOP</name>
<sequence length="296" mass="31484">MTAPCATGRRKGQKSGNTGIVDDQIRSSIELSIQASAQTCVESYKESSVAAYRLDCKFAPLQTGMPRSQLVWQRSKGGGGAADPSAPPPPVDTPLVTVDIRTFLPGPPPVHNGSQSGIISTHTRGLDYEGGDICSRRVSRGVNSGHRRGANGDLGRGCGVRRVSSPLSLYFTIWRFGGHSGIVVRKLTSHIGEPDSIPGGVTPEFSHVSITPEDAAGRRVFPGISQVSARMARSVSWDGYKCLIGWLEVSAGTTARMCLLGWLDMSVGMAMSVCWDGYKCLIGWLEVSAGTTRSVC</sequence>
<reference evidence="2 3" key="1">
    <citation type="submission" date="2023-02" db="EMBL/GenBank/DDBJ databases">
        <title>LHISI_Scaffold_Assembly.</title>
        <authorList>
            <person name="Stuart O.P."/>
            <person name="Cleave R."/>
            <person name="Magrath M.J.L."/>
            <person name="Mikheyev A.S."/>
        </authorList>
    </citation>
    <scope>NUCLEOTIDE SEQUENCE [LARGE SCALE GENOMIC DNA]</scope>
    <source>
        <strain evidence="2">Daus_M_001</strain>
        <tissue evidence="2">Leg muscle</tissue>
    </source>
</reference>